<name>A0A0G0VSU2_UNCKA</name>
<evidence type="ECO:0000259" key="3">
    <source>
        <dbReference type="Pfam" id="PF00588"/>
    </source>
</evidence>
<protein>
    <submittedName>
        <fullName evidence="4">RNA methyltransferase, TrmH family</fullName>
    </submittedName>
</protein>
<evidence type="ECO:0000313" key="4">
    <source>
        <dbReference type="EMBL" id="KKS02732.1"/>
    </source>
</evidence>
<sequence length="241" mass="27128">MKLRNYDKNQSNSYCLGVYPTIELFKYKPESIIEVFINPKGQNNLGVKEIIKLANKHNVRIEEGQKVLMRLSGKENVYAGARFSKYVTPLSDNKSHVVLTNPENMGNLGTIIRTMHAFGYKNLALIRPAVDIFDPKVIRASMGSVFAINFEYFDKLEDYAGKYNRQLYLFTPKGTVTLEELAQKKVSDPEKCSFVFGSESSGFSAKELALGENIKINFSTDIDSLNLSIAAGIVLHNFKHL</sequence>
<dbReference type="InterPro" id="IPR029026">
    <property type="entry name" value="tRNA_m1G_MTases_N"/>
</dbReference>
<dbReference type="EMBL" id="LCBB01000012">
    <property type="protein sequence ID" value="KKS02732.1"/>
    <property type="molecule type" value="Genomic_DNA"/>
</dbReference>
<comment type="caution">
    <text evidence="4">The sequence shown here is derived from an EMBL/GenBank/DDBJ whole genome shotgun (WGS) entry which is preliminary data.</text>
</comment>
<dbReference type="Pfam" id="PF00588">
    <property type="entry name" value="SpoU_methylase"/>
    <property type="match status" value="1"/>
</dbReference>
<gene>
    <name evidence="4" type="ORF">UU55_C0012G0055</name>
</gene>
<dbReference type="SUPFAM" id="SSF75217">
    <property type="entry name" value="alpha/beta knot"/>
    <property type="match status" value="1"/>
</dbReference>
<organism evidence="4 5">
    <name type="scientific">candidate division WWE3 bacterium GW2011_GWC2_41_23</name>
    <dbReference type="NCBI Taxonomy" id="1619123"/>
    <lineage>
        <taxon>Bacteria</taxon>
        <taxon>Katanobacteria</taxon>
    </lineage>
</organism>
<keyword evidence="1 4" id="KW-0489">Methyltransferase</keyword>
<dbReference type="AlphaFoldDB" id="A0A0G0VSU2"/>
<dbReference type="PANTHER" id="PTHR43191:SF2">
    <property type="entry name" value="RRNA METHYLTRANSFERASE 3, MITOCHONDRIAL"/>
    <property type="match status" value="1"/>
</dbReference>
<dbReference type="Gene3D" id="3.40.1280.10">
    <property type="match status" value="1"/>
</dbReference>
<proteinExistence type="predicted"/>
<dbReference type="PANTHER" id="PTHR43191">
    <property type="entry name" value="RRNA METHYLTRANSFERASE 3"/>
    <property type="match status" value="1"/>
</dbReference>
<dbReference type="PATRIC" id="fig|1619123.3.peg.748"/>
<feature type="domain" description="tRNA/rRNA methyltransferase SpoU type" evidence="3">
    <location>
        <begin position="96"/>
        <end position="236"/>
    </location>
</feature>
<reference evidence="4 5" key="1">
    <citation type="journal article" date="2015" name="Nature">
        <title>rRNA introns, odd ribosomes, and small enigmatic genomes across a large radiation of phyla.</title>
        <authorList>
            <person name="Brown C.T."/>
            <person name="Hug L.A."/>
            <person name="Thomas B.C."/>
            <person name="Sharon I."/>
            <person name="Castelle C.J."/>
            <person name="Singh A."/>
            <person name="Wilkins M.J."/>
            <person name="Williams K.H."/>
            <person name="Banfield J.F."/>
        </authorList>
    </citation>
    <scope>NUCLEOTIDE SEQUENCE [LARGE SCALE GENOMIC DNA]</scope>
</reference>
<dbReference type="GO" id="GO:0006396">
    <property type="term" value="P:RNA processing"/>
    <property type="evidence" value="ECO:0007669"/>
    <property type="project" value="InterPro"/>
</dbReference>
<dbReference type="CDD" id="cd18082">
    <property type="entry name" value="SpoU-like_family"/>
    <property type="match status" value="1"/>
</dbReference>
<dbReference type="GO" id="GO:0008173">
    <property type="term" value="F:RNA methyltransferase activity"/>
    <property type="evidence" value="ECO:0007669"/>
    <property type="project" value="InterPro"/>
</dbReference>
<dbReference type="GO" id="GO:0032259">
    <property type="term" value="P:methylation"/>
    <property type="evidence" value="ECO:0007669"/>
    <property type="project" value="UniProtKB-KW"/>
</dbReference>
<dbReference type="GO" id="GO:0003723">
    <property type="term" value="F:RNA binding"/>
    <property type="evidence" value="ECO:0007669"/>
    <property type="project" value="InterPro"/>
</dbReference>
<dbReference type="InterPro" id="IPR051259">
    <property type="entry name" value="rRNA_Methyltransferase"/>
</dbReference>
<evidence type="ECO:0000256" key="2">
    <source>
        <dbReference type="ARBA" id="ARBA00022679"/>
    </source>
</evidence>
<dbReference type="InterPro" id="IPR001537">
    <property type="entry name" value="SpoU_MeTrfase"/>
</dbReference>
<dbReference type="InterPro" id="IPR029028">
    <property type="entry name" value="Alpha/beta_knot_MTases"/>
</dbReference>
<evidence type="ECO:0000256" key="1">
    <source>
        <dbReference type="ARBA" id="ARBA00022603"/>
    </source>
</evidence>
<dbReference type="Proteomes" id="UP000033947">
    <property type="component" value="Unassembled WGS sequence"/>
</dbReference>
<accession>A0A0G0VSU2</accession>
<evidence type="ECO:0000313" key="5">
    <source>
        <dbReference type="Proteomes" id="UP000033947"/>
    </source>
</evidence>
<keyword evidence="2 4" id="KW-0808">Transferase</keyword>